<comment type="caution">
    <text evidence="2">The sequence shown here is derived from an EMBL/GenBank/DDBJ whole genome shotgun (WGS) entry which is preliminary data.</text>
</comment>
<gene>
    <name evidence="2" type="ORF">PIB30_095884</name>
</gene>
<dbReference type="EMBL" id="JASCZI010032435">
    <property type="protein sequence ID" value="MED6128255.1"/>
    <property type="molecule type" value="Genomic_DNA"/>
</dbReference>
<protein>
    <submittedName>
        <fullName evidence="2">Uncharacterized protein</fullName>
    </submittedName>
</protein>
<keyword evidence="3" id="KW-1185">Reference proteome</keyword>
<sequence length="180" mass="19829">MPSPFPPRSGHHHSPSHQRRVTMIIISFLIHNTDHQAVAVAPCRSSHLLAVSLCLTNTILRRVPVTLIHRGYPFVPFLFTFAILRSVASSCSLQLTAKTRLWPLLDHLLYPYFSILLLLDHHTQNHFGEQGETRSSSSTSQSSKDVCSVDAFQGLDKESVSSCSTPSSHTSSDSGTSGHL</sequence>
<accession>A0ABU6RWP9</accession>
<evidence type="ECO:0000313" key="2">
    <source>
        <dbReference type="EMBL" id="MED6128255.1"/>
    </source>
</evidence>
<evidence type="ECO:0000256" key="1">
    <source>
        <dbReference type="SAM" id="MobiDB-lite"/>
    </source>
</evidence>
<organism evidence="2 3">
    <name type="scientific">Stylosanthes scabra</name>
    <dbReference type="NCBI Taxonomy" id="79078"/>
    <lineage>
        <taxon>Eukaryota</taxon>
        <taxon>Viridiplantae</taxon>
        <taxon>Streptophyta</taxon>
        <taxon>Embryophyta</taxon>
        <taxon>Tracheophyta</taxon>
        <taxon>Spermatophyta</taxon>
        <taxon>Magnoliopsida</taxon>
        <taxon>eudicotyledons</taxon>
        <taxon>Gunneridae</taxon>
        <taxon>Pentapetalae</taxon>
        <taxon>rosids</taxon>
        <taxon>fabids</taxon>
        <taxon>Fabales</taxon>
        <taxon>Fabaceae</taxon>
        <taxon>Papilionoideae</taxon>
        <taxon>50 kb inversion clade</taxon>
        <taxon>dalbergioids sensu lato</taxon>
        <taxon>Dalbergieae</taxon>
        <taxon>Pterocarpus clade</taxon>
        <taxon>Stylosanthes</taxon>
    </lineage>
</organism>
<name>A0ABU6RWP9_9FABA</name>
<feature type="region of interest" description="Disordered" evidence="1">
    <location>
        <begin position="157"/>
        <end position="180"/>
    </location>
</feature>
<feature type="compositionally biased region" description="Low complexity" evidence="1">
    <location>
        <begin position="160"/>
        <end position="180"/>
    </location>
</feature>
<proteinExistence type="predicted"/>
<dbReference type="Proteomes" id="UP001341840">
    <property type="component" value="Unassembled WGS sequence"/>
</dbReference>
<reference evidence="2 3" key="1">
    <citation type="journal article" date="2023" name="Plants (Basel)">
        <title>Bridging the Gap: Combining Genomics and Transcriptomics Approaches to Understand Stylosanthes scabra, an Orphan Legume from the Brazilian Caatinga.</title>
        <authorList>
            <person name="Ferreira-Neto J.R.C."/>
            <person name="da Silva M.D."/>
            <person name="Binneck E."/>
            <person name="de Melo N.F."/>
            <person name="da Silva R.H."/>
            <person name="de Melo A.L.T.M."/>
            <person name="Pandolfi V."/>
            <person name="Bustamante F.O."/>
            <person name="Brasileiro-Vidal A.C."/>
            <person name="Benko-Iseppon A.M."/>
        </authorList>
    </citation>
    <scope>NUCLEOTIDE SEQUENCE [LARGE SCALE GENOMIC DNA]</scope>
    <source>
        <tissue evidence="2">Leaves</tissue>
    </source>
</reference>
<evidence type="ECO:0000313" key="3">
    <source>
        <dbReference type="Proteomes" id="UP001341840"/>
    </source>
</evidence>